<feature type="domain" description="Protein kinase" evidence="20">
    <location>
        <begin position="17"/>
        <end position="270"/>
    </location>
</feature>
<keyword evidence="13" id="KW-0460">Magnesium</keyword>
<dbReference type="InterPro" id="IPR011009">
    <property type="entry name" value="Kinase-like_dom_sf"/>
</dbReference>
<dbReference type="GeneTree" id="ENSGT00940000160464"/>
<evidence type="ECO:0000256" key="16">
    <source>
        <dbReference type="ARBA" id="ARBA00047899"/>
    </source>
</evidence>
<dbReference type="PANTHER" id="PTHR24346:SF102">
    <property type="entry name" value="TESTIS-SPECIFIC SERINE_THREONINE-PROTEIN KINASE 1"/>
    <property type="match status" value="1"/>
</dbReference>
<dbReference type="GO" id="GO:0000287">
    <property type="term" value="F:magnesium ion binding"/>
    <property type="evidence" value="ECO:0007669"/>
    <property type="project" value="UniProtKB-ARBA"/>
</dbReference>
<keyword evidence="14" id="KW-0832">Ubl conjugation</keyword>
<evidence type="ECO:0000256" key="14">
    <source>
        <dbReference type="ARBA" id="ARBA00022843"/>
    </source>
</evidence>
<evidence type="ECO:0000256" key="1">
    <source>
        <dbReference type="ARBA" id="ARBA00001946"/>
    </source>
</evidence>
<sequence length="279" mass="31512">PQGNKLNPLSSNVLKGYTFGPTIGEGAFSKVRLATAQNGSKVAIKIVNYKSAPQDFVKKFLPRELATLKIVRHDNIIRVHELLELRNRWVCIVMERATTDLLRKIKEVRRIPVDKSRDIFAQIVSAVTYLHQNNIAHRDLKCENVLLMKNDQVKIADFGFARTAVGFPELSETFCGSAAYTPPEVLLCTPYDPKKFDVWSTGVILFIMVTGNMPFDDTNIAQLPHIQKRPLAFPDGVELAVSCRTFISFLLNFSPFLRPSIEQVVQHSWLEKDSDNIAQ</sequence>
<evidence type="ECO:0000256" key="12">
    <source>
        <dbReference type="ARBA" id="ARBA00022840"/>
    </source>
</evidence>
<dbReference type="GO" id="GO:0007283">
    <property type="term" value="P:spermatogenesis"/>
    <property type="evidence" value="ECO:0007669"/>
    <property type="project" value="UniProtKB-KW"/>
</dbReference>
<keyword evidence="5 19" id="KW-0723">Serine/threonine-protein kinase</keyword>
<dbReference type="InterPro" id="IPR000719">
    <property type="entry name" value="Prot_kinase_dom"/>
</dbReference>
<keyword evidence="4" id="KW-0217">Developmental protein</keyword>
<evidence type="ECO:0000256" key="4">
    <source>
        <dbReference type="ARBA" id="ARBA00022473"/>
    </source>
</evidence>
<evidence type="ECO:0000256" key="19">
    <source>
        <dbReference type="RuleBase" id="RU000304"/>
    </source>
</evidence>
<dbReference type="SMART" id="SM00220">
    <property type="entry name" value="S_TKc"/>
    <property type="match status" value="1"/>
</dbReference>
<evidence type="ECO:0000256" key="5">
    <source>
        <dbReference type="ARBA" id="ARBA00022527"/>
    </source>
</evidence>
<dbReference type="GO" id="GO:0005737">
    <property type="term" value="C:cytoplasm"/>
    <property type="evidence" value="ECO:0007669"/>
    <property type="project" value="TreeGrafter"/>
</dbReference>
<dbReference type="Ensembl" id="ENSMMDT00005020338.1">
    <property type="protein sequence ID" value="ENSMMDP00005019868.1"/>
    <property type="gene ID" value="ENSMMDG00005009818.1"/>
</dbReference>
<evidence type="ECO:0000256" key="13">
    <source>
        <dbReference type="ARBA" id="ARBA00022842"/>
    </source>
</evidence>
<evidence type="ECO:0000256" key="17">
    <source>
        <dbReference type="ARBA" id="ARBA00048679"/>
    </source>
</evidence>
<organism evidence="21 22">
    <name type="scientific">Myripristis murdjan</name>
    <name type="common">pinecone soldierfish</name>
    <dbReference type="NCBI Taxonomy" id="586833"/>
    <lineage>
        <taxon>Eukaryota</taxon>
        <taxon>Metazoa</taxon>
        <taxon>Chordata</taxon>
        <taxon>Craniata</taxon>
        <taxon>Vertebrata</taxon>
        <taxon>Euteleostomi</taxon>
        <taxon>Actinopterygii</taxon>
        <taxon>Neopterygii</taxon>
        <taxon>Teleostei</taxon>
        <taxon>Neoteleostei</taxon>
        <taxon>Acanthomorphata</taxon>
        <taxon>Holocentriformes</taxon>
        <taxon>Holocentridae</taxon>
        <taxon>Myripristis</taxon>
    </lineage>
</organism>
<dbReference type="GO" id="GO:0035556">
    <property type="term" value="P:intracellular signal transduction"/>
    <property type="evidence" value="ECO:0007669"/>
    <property type="project" value="TreeGrafter"/>
</dbReference>
<keyword evidence="8" id="KW-0479">Metal-binding</keyword>
<proteinExistence type="inferred from homology"/>
<dbReference type="GO" id="GO:0030154">
    <property type="term" value="P:cell differentiation"/>
    <property type="evidence" value="ECO:0007669"/>
    <property type="project" value="UniProtKB-KW"/>
</dbReference>
<dbReference type="SUPFAM" id="SSF56112">
    <property type="entry name" value="Protein kinase-like (PK-like)"/>
    <property type="match status" value="1"/>
</dbReference>
<evidence type="ECO:0000256" key="9">
    <source>
        <dbReference type="ARBA" id="ARBA00022741"/>
    </source>
</evidence>
<dbReference type="Gene3D" id="1.10.510.10">
    <property type="entry name" value="Transferase(Phosphotransferase) domain 1"/>
    <property type="match status" value="1"/>
</dbReference>
<keyword evidence="22" id="KW-1185">Reference proteome</keyword>
<evidence type="ECO:0000313" key="22">
    <source>
        <dbReference type="Proteomes" id="UP000472263"/>
    </source>
</evidence>
<keyword evidence="10" id="KW-0418">Kinase</keyword>
<reference evidence="21" key="1">
    <citation type="submission" date="2019-06" db="EMBL/GenBank/DDBJ databases">
        <authorList>
            <consortium name="Wellcome Sanger Institute Data Sharing"/>
        </authorList>
    </citation>
    <scope>NUCLEOTIDE SEQUENCE [LARGE SCALE GENOMIC DNA]</scope>
</reference>
<keyword evidence="11" id="KW-0221">Differentiation</keyword>
<keyword evidence="6" id="KW-0597">Phosphoprotein</keyword>
<dbReference type="InterPro" id="IPR017441">
    <property type="entry name" value="Protein_kinase_ATP_BS"/>
</dbReference>
<dbReference type="InParanoid" id="A0A667Y000"/>
<evidence type="ECO:0000256" key="18">
    <source>
        <dbReference type="PROSITE-ProRule" id="PRU10141"/>
    </source>
</evidence>
<evidence type="ECO:0000256" key="3">
    <source>
        <dbReference type="ARBA" id="ARBA00012513"/>
    </source>
</evidence>
<dbReference type="InterPro" id="IPR008271">
    <property type="entry name" value="Ser/Thr_kinase_AS"/>
</dbReference>
<dbReference type="PROSITE" id="PS00107">
    <property type="entry name" value="PROTEIN_KINASE_ATP"/>
    <property type="match status" value="1"/>
</dbReference>
<keyword evidence="9 18" id="KW-0547">Nucleotide-binding</keyword>
<reference evidence="21" key="3">
    <citation type="submission" date="2025-09" db="UniProtKB">
        <authorList>
            <consortium name="Ensembl"/>
        </authorList>
    </citation>
    <scope>IDENTIFICATION</scope>
</reference>
<comment type="catalytic activity">
    <reaction evidence="17">
        <text>L-seryl-[protein] + ATP = O-phospho-L-seryl-[protein] + ADP + H(+)</text>
        <dbReference type="Rhea" id="RHEA:17989"/>
        <dbReference type="Rhea" id="RHEA-COMP:9863"/>
        <dbReference type="Rhea" id="RHEA-COMP:11604"/>
        <dbReference type="ChEBI" id="CHEBI:15378"/>
        <dbReference type="ChEBI" id="CHEBI:29999"/>
        <dbReference type="ChEBI" id="CHEBI:30616"/>
        <dbReference type="ChEBI" id="CHEBI:83421"/>
        <dbReference type="ChEBI" id="CHEBI:456216"/>
        <dbReference type="EC" id="2.7.11.1"/>
    </reaction>
</comment>
<comment type="similarity">
    <text evidence="2">Belongs to the protein kinase superfamily. CAMK Ser/Thr protein kinase family.</text>
</comment>
<evidence type="ECO:0000259" key="20">
    <source>
        <dbReference type="PROSITE" id="PS50011"/>
    </source>
</evidence>
<feature type="binding site" evidence="18">
    <location>
        <position position="45"/>
    </location>
    <ligand>
        <name>ATP</name>
        <dbReference type="ChEBI" id="CHEBI:30616"/>
    </ligand>
</feature>
<evidence type="ECO:0000256" key="8">
    <source>
        <dbReference type="ARBA" id="ARBA00022723"/>
    </source>
</evidence>
<evidence type="ECO:0000256" key="2">
    <source>
        <dbReference type="ARBA" id="ARBA00006692"/>
    </source>
</evidence>
<evidence type="ECO:0000256" key="6">
    <source>
        <dbReference type="ARBA" id="ARBA00022553"/>
    </source>
</evidence>
<accession>A0A667Y000</accession>
<dbReference type="Pfam" id="PF00069">
    <property type="entry name" value="Pkinase"/>
    <property type="match status" value="1"/>
</dbReference>
<dbReference type="PROSITE" id="PS00108">
    <property type="entry name" value="PROTEIN_KINASE_ST"/>
    <property type="match status" value="1"/>
</dbReference>
<dbReference type="PROSITE" id="PS50011">
    <property type="entry name" value="PROTEIN_KINASE_DOM"/>
    <property type="match status" value="1"/>
</dbReference>
<evidence type="ECO:0000256" key="7">
    <source>
        <dbReference type="ARBA" id="ARBA00022679"/>
    </source>
</evidence>
<evidence type="ECO:0000313" key="21">
    <source>
        <dbReference type="Ensembl" id="ENSMMDP00005019868.1"/>
    </source>
</evidence>
<dbReference type="PIRSF" id="PIRSF000654">
    <property type="entry name" value="Integrin-linked_kinase"/>
    <property type="match status" value="1"/>
</dbReference>
<reference evidence="21" key="2">
    <citation type="submission" date="2025-08" db="UniProtKB">
        <authorList>
            <consortium name="Ensembl"/>
        </authorList>
    </citation>
    <scope>IDENTIFICATION</scope>
</reference>
<dbReference type="PANTHER" id="PTHR24346">
    <property type="entry name" value="MAP/MICROTUBULE AFFINITY-REGULATING KINASE"/>
    <property type="match status" value="1"/>
</dbReference>
<name>A0A667Y000_9TELE</name>
<dbReference type="Proteomes" id="UP000472263">
    <property type="component" value="Chromosome 13"/>
</dbReference>
<dbReference type="GO" id="GO:0000226">
    <property type="term" value="P:microtubule cytoskeleton organization"/>
    <property type="evidence" value="ECO:0007669"/>
    <property type="project" value="TreeGrafter"/>
</dbReference>
<dbReference type="FunFam" id="1.10.510.10:FF:000658">
    <property type="entry name" value="Protein CBG12184"/>
    <property type="match status" value="1"/>
</dbReference>
<evidence type="ECO:0000256" key="11">
    <source>
        <dbReference type="ARBA" id="ARBA00022782"/>
    </source>
</evidence>
<comment type="catalytic activity">
    <reaction evidence="16">
        <text>L-threonyl-[protein] + ATP = O-phospho-L-threonyl-[protein] + ADP + H(+)</text>
        <dbReference type="Rhea" id="RHEA:46608"/>
        <dbReference type="Rhea" id="RHEA-COMP:11060"/>
        <dbReference type="Rhea" id="RHEA-COMP:11605"/>
        <dbReference type="ChEBI" id="CHEBI:15378"/>
        <dbReference type="ChEBI" id="CHEBI:30013"/>
        <dbReference type="ChEBI" id="CHEBI:30616"/>
        <dbReference type="ChEBI" id="CHEBI:61977"/>
        <dbReference type="ChEBI" id="CHEBI:456216"/>
        <dbReference type="EC" id="2.7.11.1"/>
    </reaction>
</comment>
<dbReference type="EC" id="2.7.11.1" evidence="3"/>
<evidence type="ECO:0000256" key="10">
    <source>
        <dbReference type="ARBA" id="ARBA00022777"/>
    </source>
</evidence>
<dbReference type="GO" id="GO:0050321">
    <property type="term" value="F:tau-protein kinase activity"/>
    <property type="evidence" value="ECO:0007669"/>
    <property type="project" value="TreeGrafter"/>
</dbReference>
<dbReference type="FunCoup" id="A0A667Y000">
    <property type="interactions" value="9"/>
</dbReference>
<evidence type="ECO:0000256" key="15">
    <source>
        <dbReference type="ARBA" id="ARBA00022871"/>
    </source>
</evidence>
<keyword evidence="15" id="KW-0744">Spermatogenesis</keyword>
<dbReference type="GO" id="GO:0005524">
    <property type="term" value="F:ATP binding"/>
    <property type="evidence" value="ECO:0007669"/>
    <property type="project" value="UniProtKB-UniRule"/>
</dbReference>
<keyword evidence="7" id="KW-0808">Transferase</keyword>
<comment type="cofactor">
    <cofactor evidence="1">
        <name>Mg(2+)</name>
        <dbReference type="ChEBI" id="CHEBI:18420"/>
    </cofactor>
</comment>
<keyword evidence="12 18" id="KW-0067">ATP-binding</keyword>
<gene>
    <name evidence="21" type="primary">TSSK6</name>
    <name evidence="21" type="synonym">tssk6</name>
</gene>
<dbReference type="AlphaFoldDB" id="A0A667Y000"/>
<protein>
    <recommendedName>
        <fullName evidence="3">non-specific serine/threonine protein kinase</fullName>
        <ecNumber evidence="3">2.7.11.1</ecNumber>
    </recommendedName>
</protein>